<proteinExistence type="predicted"/>
<sequence length="41" mass="4704">MKNINRSLKIVACLMVLFFFLGCKKESTCKNVVQGDWELVP</sequence>
<name>A0ABW5TPF3_9SPHI</name>
<organism evidence="1 2">
    <name type="scientific">Pedobacter alpinus</name>
    <dbReference type="NCBI Taxonomy" id="1590643"/>
    <lineage>
        <taxon>Bacteria</taxon>
        <taxon>Pseudomonadati</taxon>
        <taxon>Bacteroidota</taxon>
        <taxon>Sphingobacteriia</taxon>
        <taxon>Sphingobacteriales</taxon>
        <taxon>Sphingobacteriaceae</taxon>
        <taxon>Pedobacter</taxon>
    </lineage>
</organism>
<evidence type="ECO:0000313" key="2">
    <source>
        <dbReference type="Proteomes" id="UP001597546"/>
    </source>
</evidence>
<evidence type="ECO:0000313" key="1">
    <source>
        <dbReference type="EMBL" id="MFD2731127.1"/>
    </source>
</evidence>
<dbReference type="RefSeq" id="WP_379047388.1">
    <property type="nucleotide sequence ID" value="NZ_JBHSKW010000066.1"/>
</dbReference>
<dbReference type="EMBL" id="JBHULV010000015">
    <property type="protein sequence ID" value="MFD2731127.1"/>
    <property type="molecule type" value="Genomic_DNA"/>
</dbReference>
<dbReference type="Proteomes" id="UP001597546">
    <property type="component" value="Unassembled WGS sequence"/>
</dbReference>
<comment type="caution">
    <text evidence="1">The sequence shown here is derived from an EMBL/GenBank/DDBJ whole genome shotgun (WGS) entry which is preliminary data.</text>
</comment>
<accession>A0ABW5TPF3</accession>
<gene>
    <name evidence="1" type="ORF">ACFSSE_05365</name>
</gene>
<reference evidence="2" key="1">
    <citation type="journal article" date="2019" name="Int. J. Syst. Evol. Microbiol.">
        <title>The Global Catalogue of Microorganisms (GCM) 10K type strain sequencing project: providing services to taxonomists for standard genome sequencing and annotation.</title>
        <authorList>
            <consortium name="The Broad Institute Genomics Platform"/>
            <consortium name="The Broad Institute Genome Sequencing Center for Infectious Disease"/>
            <person name="Wu L."/>
            <person name="Ma J."/>
        </authorList>
    </citation>
    <scope>NUCLEOTIDE SEQUENCE [LARGE SCALE GENOMIC DNA]</scope>
    <source>
        <strain evidence="2">KCTC 42456</strain>
    </source>
</reference>
<dbReference type="PROSITE" id="PS51257">
    <property type="entry name" value="PROKAR_LIPOPROTEIN"/>
    <property type="match status" value="1"/>
</dbReference>
<protein>
    <submittedName>
        <fullName evidence="1">Uncharacterized protein</fullName>
    </submittedName>
</protein>
<keyword evidence="2" id="KW-1185">Reference proteome</keyword>